<dbReference type="PANTHER" id="PTHR47143">
    <property type="entry name" value="TRANSIENT RECEPTOR POTENTIAL CATION CHANNEL PROTEIN PAINLESS"/>
    <property type="match status" value="1"/>
</dbReference>
<dbReference type="PANTHER" id="PTHR47143:SF3">
    <property type="entry name" value="PWWP DOMAIN-CONTAINING PROTEIN"/>
    <property type="match status" value="1"/>
</dbReference>
<evidence type="ECO:0000256" key="6">
    <source>
        <dbReference type="ARBA" id="ARBA00022989"/>
    </source>
</evidence>
<dbReference type="InterPro" id="IPR052076">
    <property type="entry name" value="TRP_cation_channel"/>
</dbReference>
<keyword evidence="7 11" id="KW-0040">ANK repeat</keyword>
<evidence type="ECO:0000256" key="4">
    <source>
        <dbReference type="ARBA" id="ARBA00022692"/>
    </source>
</evidence>
<protein>
    <submittedName>
        <fullName evidence="14">Putative transient receptor potential cation channel subfamily A member 1-like</fullName>
    </submittedName>
</protein>
<dbReference type="OrthoDB" id="1661883at2759"/>
<dbReference type="EMBL" id="MRZV01000041">
    <property type="protein sequence ID" value="PIK61087.1"/>
    <property type="molecule type" value="Genomic_DNA"/>
</dbReference>
<gene>
    <name evidence="14" type="ORF">BSL78_02011</name>
</gene>
<organism evidence="14 15">
    <name type="scientific">Stichopus japonicus</name>
    <name type="common">Sea cucumber</name>
    <dbReference type="NCBI Taxonomy" id="307972"/>
    <lineage>
        <taxon>Eukaryota</taxon>
        <taxon>Metazoa</taxon>
        <taxon>Echinodermata</taxon>
        <taxon>Eleutherozoa</taxon>
        <taxon>Echinozoa</taxon>
        <taxon>Holothuroidea</taxon>
        <taxon>Aspidochirotacea</taxon>
        <taxon>Aspidochirotida</taxon>
        <taxon>Stichopodidae</taxon>
        <taxon>Apostichopus</taxon>
    </lineage>
</organism>
<keyword evidence="4 12" id="KW-0812">Transmembrane</keyword>
<evidence type="ECO:0000256" key="9">
    <source>
        <dbReference type="ARBA" id="ARBA00023136"/>
    </source>
</evidence>
<comment type="subcellular location">
    <subcellularLocation>
        <location evidence="1">Membrane</location>
        <topology evidence="1">Multi-pass membrane protein</topology>
    </subcellularLocation>
</comment>
<evidence type="ECO:0000259" key="13">
    <source>
        <dbReference type="Pfam" id="PF00520"/>
    </source>
</evidence>
<keyword evidence="15" id="KW-1185">Reference proteome</keyword>
<dbReference type="Pfam" id="PF00023">
    <property type="entry name" value="Ank"/>
    <property type="match status" value="1"/>
</dbReference>
<dbReference type="InterPro" id="IPR005821">
    <property type="entry name" value="Ion_trans_dom"/>
</dbReference>
<dbReference type="Pfam" id="PF12796">
    <property type="entry name" value="Ank_2"/>
    <property type="match status" value="2"/>
</dbReference>
<keyword evidence="10" id="KW-0407">Ion channel</keyword>
<feature type="transmembrane region" description="Helical" evidence="12">
    <location>
        <begin position="459"/>
        <end position="479"/>
    </location>
</feature>
<feature type="repeat" description="ANK" evidence="11">
    <location>
        <begin position="158"/>
        <end position="190"/>
    </location>
</feature>
<dbReference type="Gene3D" id="1.25.40.20">
    <property type="entry name" value="Ankyrin repeat-containing domain"/>
    <property type="match status" value="3"/>
</dbReference>
<evidence type="ECO:0000256" key="7">
    <source>
        <dbReference type="ARBA" id="ARBA00023043"/>
    </source>
</evidence>
<dbReference type="SMART" id="SM00248">
    <property type="entry name" value="ANK"/>
    <property type="match status" value="7"/>
</dbReference>
<dbReference type="PROSITE" id="PS50088">
    <property type="entry name" value="ANK_REPEAT"/>
    <property type="match status" value="4"/>
</dbReference>
<evidence type="ECO:0000256" key="1">
    <source>
        <dbReference type="ARBA" id="ARBA00004141"/>
    </source>
</evidence>
<dbReference type="Pfam" id="PF00520">
    <property type="entry name" value="Ion_trans"/>
    <property type="match status" value="1"/>
</dbReference>
<keyword evidence="8" id="KW-0406">Ion transport</keyword>
<keyword evidence="3" id="KW-0716">Sensory transduction</keyword>
<dbReference type="STRING" id="307972.A0A2G8LLE4"/>
<dbReference type="PROSITE" id="PS50297">
    <property type="entry name" value="ANK_REP_REGION"/>
    <property type="match status" value="3"/>
</dbReference>
<evidence type="ECO:0000313" key="14">
    <source>
        <dbReference type="EMBL" id="PIK61087.1"/>
    </source>
</evidence>
<name>A0A2G8LLE4_STIJA</name>
<dbReference type="GO" id="GO:1902495">
    <property type="term" value="C:transmembrane transporter complex"/>
    <property type="evidence" value="ECO:0007669"/>
    <property type="project" value="TreeGrafter"/>
</dbReference>
<keyword evidence="9 12" id="KW-0472">Membrane</keyword>
<sequence>MFYCSFTIIISKGCPPDICDEDSFTPLMCAAWKGNCEAGGILLKEGSAIETLDYNQKNCLHLAVEMDHVEFVKMLLRHVNSVNIINATSKMEWTPLHYAAENGNVEIMRCLLDAGANLTCKDHQVKSPLHIAASHGKLKFTAAALHEQPDTINESDRRGMTPLLLASKHGHHHVVRYLLKTGADISSRNSHEMTALSLAAMKGNVHVISVLLQFHSNVNAQDKDWDDAAHLLLHANANFCILNRKRHSVLDLAANYKREAIAAAILNNKNWEKAMNLRDSEGNTPMNMLIEKLPSCAEIVFNKCMRYSHTDQSHPDYSVTYDFKYLDPGPDDVSTLKQKKRYFALNVVYAFFIQQIIDNELPSASWDQGGCPVFNESDPMIGPHINRLENGRYVYSSMGVWVLESYLILYIVLEGIHKCYEIYIKRLDFCMDLSNWNDLIAFTATLIFILPPGRVPCAFQWNCGVLGILLSYLRFITLLQRLDYVGIYVTMFWTTVKSLLKAMAVYVLFMIAFAFTFRITFGKQFSYSTELRSFLTTFAMTMGEFGRENIFSSELSIFEASSYILFLLFLFTMPLVLVNLMIGISIGDIEAIRASSDIKRMSLQVDVTYSLESKLPVFLQRKVYSATYVDYPNKPRLGLLTKVRHFLIGEPSSGFLSDEVTDDNSLNESIGDIKNCVDTQKDFQSVVLIVLQQHGDLLRELARKNDIYTENLDNVSFLVKGHTDMVTDRTATPC</sequence>
<feature type="repeat" description="ANK" evidence="11">
    <location>
        <begin position="91"/>
        <end position="123"/>
    </location>
</feature>
<dbReference type="InterPro" id="IPR036770">
    <property type="entry name" value="Ankyrin_rpt-contain_sf"/>
</dbReference>
<evidence type="ECO:0000256" key="2">
    <source>
        <dbReference type="ARBA" id="ARBA00022448"/>
    </source>
</evidence>
<evidence type="ECO:0000256" key="3">
    <source>
        <dbReference type="ARBA" id="ARBA00022606"/>
    </source>
</evidence>
<keyword evidence="6 12" id="KW-1133">Transmembrane helix</keyword>
<evidence type="ECO:0000256" key="10">
    <source>
        <dbReference type="ARBA" id="ARBA00023303"/>
    </source>
</evidence>
<evidence type="ECO:0000256" key="5">
    <source>
        <dbReference type="ARBA" id="ARBA00022737"/>
    </source>
</evidence>
<keyword evidence="5" id="KW-0677">Repeat</keyword>
<dbReference type="SUPFAM" id="SSF48403">
    <property type="entry name" value="Ankyrin repeat"/>
    <property type="match status" value="1"/>
</dbReference>
<feature type="domain" description="Ion transport" evidence="13">
    <location>
        <begin position="407"/>
        <end position="594"/>
    </location>
</feature>
<evidence type="ECO:0000256" key="8">
    <source>
        <dbReference type="ARBA" id="ARBA00023065"/>
    </source>
</evidence>
<feature type="transmembrane region" description="Helical" evidence="12">
    <location>
        <begin position="393"/>
        <end position="413"/>
    </location>
</feature>
<reference evidence="14 15" key="1">
    <citation type="journal article" date="2017" name="PLoS Biol.">
        <title>The sea cucumber genome provides insights into morphological evolution and visceral regeneration.</title>
        <authorList>
            <person name="Zhang X."/>
            <person name="Sun L."/>
            <person name="Yuan J."/>
            <person name="Sun Y."/>
            <person name="Gao Y."/>
            <person name="Zhang L."/>
            <person name="Li S."/>
            <person name="Dai H."/>
            <person name="Hamel J.F."/>
            <person name="Liu C."/>
            <person name="Yu Y."/>
            <person name="Liu S."/>
            <person name="Lin W."/>
            <person name="Guo K."/>
            <person name="Jin S."/>
            <person name="Xu P."/>
            <person name="Storey K.B."/>
            <person name="Huan P."/>
            <person name="Zhang T."/>
            <person name="Zhou Y."/>
            <person name="Zhang J."/>
            <person name="Lin C."/>
            <person name="Li X."/>
            <person name="Xing L."/>
            <person name="Huo D."/>
            <person name="Sun M."/>
            <person name="Wang L."/>
            <person name="Mercier A."/>
            <person name="Li F."/>
            <person name="Yang H."/>
            <person name="Xiang J."/>
        </authorList>
    </citation>
    <scope>NUCLEOTIDE SEQUENCE [LARGE SCALE GENOMIC DNA]</scope>
    <source>
        <strain evidence="14">Shaxun</strain>
        <tissue evidence="14">Muscle</tissue>
    </source>
</reference>
<feature type="transmembrane region" description="Helical" evidence="12">
    <location>
        <begin position="434"/>
        <end position="453"/>
    </location>
</feature>
<feature type="repeat" description="ANK" evidence="11">
    <location>
        <begin position="191"/>
        <end position="223"/>
    </location>
</feature>
<proteinExistence type="predicted"/>
<feature type="transmembrane region" description="Helical" evidence="12">
    <location>
        <begin position="563"/>
        <end position="586"/>
    </location>
</feature>
<dbReference type="Proteomes" id="UP000230750">
    <property type="component" value="Unassembled WGS sequence"/>
</dbReference>
<dbReference type="AlphaFoldDB" id="A0A2G8LLE4"/>
<comment type="caution">
    <text evidence="14">The sequence shown here is derived from an EMBL/GenBank/DDBJ whole genome shotgun (WGS) entry which is preliminary data.</text>
</comment>
<evidence type="ECO:0000313" key="15">
    <source>
        <dbReference type="Proteomes" id="UP000230750"/>
    </source>
</evidence>
<dbReference type="GO" id="GO:0005216">
    <property type="term" value="F:monoatomic ion channel activity"/>
    <property type="evidence" value="ECO:0007669"/>
    <property type="project" value="InterPro"/>
</dbReference>
<evidence type="ECO:0000256" key="11">
    <source>
        <dbReference type="PROSITE-ProRule" id="PRU00023"/>
    </source>
</evidence>
<keyword evidence="14" id="KW-0675">Receptor</keyword>
<feature type="repeat" description="ANK" evidence="11">
    <location>
        <begin position="55"/>
        <end position="87"/>
    </location>
</feature>
<accession>A0A2G8LLE4</accession>
<keyword evidence="2" id="KW-0813">Transport</keyword>
<feature type="transmembrane region" description="Helical" evidence="12">
    <location>
        <begin position="499"/>
        <end position="521"/>
    </location>
</feature>
<evidence type="ECO:0000256" key="12">
    <source>
        <dbReference type="SAM" id="Phobius"/>
    </source>
</evidence>
<dbReference type="InterPro" id="IPR002110">
    <property type="entry name" value="Ankyrin_rpt"/>
</dbReference>
<dbReference type="PRINTS" id="PR01415">
    <property type="entry name" value="ANKYRIN"/>
</dbReference>